<dbReference type="RefSeq" id="WP_240476945.1">
    <property type="nucleotide sequence ID" value="NZ_AQQW01000004.1"/>
</dbReference>
<dbReference type="STRING" id="1379903.ATO8_08416"/>
<evidence type="ECO:0000256" key="4">
    <source>
        <dbReference type="ARBA" id="ARBA00023163"/>
    </source>
</evidence>
<keyword evidence="2" id="KW-0805">Transcription regulation</keyword>
<dbReference type="SUPFAM" id="SSF46785">
    <property type="entry name" value="Winged helix' DNA-binding domain"/>
    <property type="match status" value="1"/>
</dbReference>
<accession>W4HM81</accession>
<dbReference type="PATRIC" id="fig|1317118.6.peg.1744"/>
<dbReference type="PROSITE" id="PS50931">
    <property type="entry name" value="HTH_LYSR"/>
    <property type="match status" value="1"/>
</dbReference>
<dbReference type="AlphaFoldDB" id="W4HM81"/>
<dbReference type="GO" id="GO:0006351">
    <property type="term" value="P:DNA-templated transcription"/>
    <property type="evidence" value="ECO:0007669"/>
    <property type="project" value="TreeGrafter"/>
</dbReference>
<feature type="domain" description="HTH lysR-type" evidence="5">
    <location>
        <begin position="8"/>
        <end position="65"/>
    </location>
</feature>
<dbReference type="Pfam" id="PF03466">
    <property type="entry name" value="LysR_substrate"/>
    <property type="match status" value="1"/>
</dbReference>
<evidence type="ECO:0000259" key="5">
    <source>
        <dbReference type="PROSITE" id="PS50931"/>
    </source>
</evidence>
<name>W4HM81_9RHOB</name>
<dbReference type="GO" id="GO:0003700">
    <property type="term" value="F:DNA-binding transcription factor activity"/>
    <property type="evidence" value="ECO:0007669"/>
    <property type="project" value="InterPro"/>
</dbReference>
<dbReference type="Proteomes" id="UP000019063">
    <property type="component" value="Unassembled WGS sequence"/>
</dbReference>
<keyword evidence="4" id="KW-0804">Transcription</keyword>
<evidence type="ECO:0000256" key="3">
    <source>
        <dbReference type="ARBA" id="ARBA00023125"/>
    </source>
</evidence>
<comment type="similarity">
    <text evidence="1">Belongs to the LysR transcriptional regulatory family.</text>
</comment>
<dbReference type="PANTHER" id="PTHR30537:SF3">
    <property type="entry name" value="TRANSCRIPTIONAL REGULATORY PROTEIN"/>
    <property type="match status" value="1"/>
</dbReference>
<dbReference type="GO" id="GO:0043565">
    <property type="term" value="F:sequence-specific DNA binding"/>
    <property type="evidence" value="ECO:0007669"/>
    <property type="project" value="TreeGrafter"/>
</dbReference>
<evidence type="ECO:0000313" key="6">
    <source>
        <dbReference type="EMBL" id="ETW13221.1"/>
    </source>
</evidence>
<evidence type="ECO:0000256" key="1">
    <source>
        <dbReference type="ARBA" id="ARBA00009437"/>
    </source>
</evidence>
<dbReference type="eggNOG" id="COG0583">
    <property type="taxonomic scope" value="Bacteria"/>
</dbReference>
<dbReference type="FunFam" id="1.10.10.10:FF:000001">
    <property type="entry name" value="LysR family transcriptional regulator"/>
    <property type="match status" value="1"/>
</dbReference>
<dbReference type="InterPro" id="IPR005119">
    <property type="entry name" value="LysR_subst-bd"/>
</dbReference>
<reference evidence="6 7" key="1">
    <citation type="journal article" date="2014" name="Antonie Van Leeuwenhoek">
        <title>Roseivivax atlanticus sp. nov., isolated from surface seawater of the Atlantic Ocean.</title>
        <authorList>
            <person name="Li G."/>
            <person name="Lai Q."/>
            <person name="Liu X."/>
            <person name="Sun F."/>
            <person name="Shao Z."/>
        </authorList>
    </citation>
    <scope>NUCLEOTIDE SEQUENCE [LARGE SCALE GENOMIC DNA]</scope>
    <source>
        <strain evidence="6 7">22II-s10s</strain>
    </source>
</reference>
<proteinExistence type="inferred from homology"/>
<keyword evidence="7" id="KW-1185">Reference proteome</keyword>
<dbReference type="Pfam" id="PF00126">
    <property type="entry name" value="HTH_1"/>
    <property type="match status" value="1"/>
</dbReference>
<dbReference type="InterPro" id="IPR036390">
    <property type="entry name" value="WH_DNA-bd_sf"/>
</dbReference>
<comment type="caution">
    <text evidence="6">The sequence shown here is derived from an EMBL/GenBank/DDBJ whole genome shotgun (WGS) entry which is preliminary data.</text>
</comment>
<gene>
    <name evidence="6" type="ORF">ATO8_08416</name>
</gene>
<dbReference type="EMBL" id="AQQW01000004">
    <property type="protein sequence ID" value="ETW13221.1"/>
    <property type="molecule type" value="Genomic_DNA"/>
</dbReference>
<dbReference type="InterPro" id="IPR036388">
    <property type="entry name" value="WH-like_DNA-bd_sf"/>
</dbReference>
<organism evidence="6 7">
    <name type="scientific">Roseivivax marinus</name>
    <dbReference type="NCBI Taxonomy" id="1379903"/>
    <lineage>
        <taxon>Bacteria</taxon>
        <taxon>Pseudomonadati</taxon>
        <taxon>Pseudomonadota</taxon>
        <taxon>Alphaproteobacteria</taxon>
        <taxon>Rhodobacterales</taxon>
        <taxon>Roseobacteraceae</taxon>
        <taxon>Roseivivax</taxon>
    </lineage>
</organism>
<dbReference type="InterPro" id="IPR000847">
    <property type="entry name" value="LysR_HTH_N"/>
</dbReference>
<evidence type="ECO:0000313" key="7">
    <source>
        <dbReference type="Proteomes" id="UP000019063"/>
    </source>
</evidence>
<dbReference type="PANTHER" id="PTHR30537">
    <property type="entry name" value="HTH-TYPE TRANSCRIPTIONAL REGULATOR"/>
    <property type="match status" value="1"/>
</dbReference>
<protein>
    <submittedName>
        <fullName evidence="6">HTH-type transcriptional activator AaeR</fullName>
    </submittedName>
</protein>
<dbReference type="SUPFAM" id="SSF53850">
    <property type="entry name" value="Periplasmic binding protein-like II"/>
    <property type="match status" value="1"/>
</dbReference>
<sequence>MDWRAVTFDWNRVRAFLVTAEEGSLSAAARALGLAQPTLGRQVEALERELGVALFERTGRGLLLTPAGHDLLGHARAMGDGAGALALSAAGQTDALDGEVAVSVSDIDAVCLLPPILERLHATHPGIRVEIVVDNLLSDLRRQEADIAIRNVRPTEGDLVATRLRDAAARFYAASTLLERLGRPEVPAGFAGAPCVEIDRTGAARALLAARGFPVEAMRFPWRTSHFVTGWELVRRGMAIGVVDDRIGDAEPGVERILPALDPVPFPVWLTAHRDMRRSRRLRAVWDSLAEGLS</sequence>
<dbReference type="Gene3D" id="3.40.190.290">
    <property type="match status" value="1"/>
</dbReference>
<evidence type="ECO:0000256" key="2">
    <source>
        <dbReference type="ARBA" id="ARBA00023015"/>
    </source>
</evidence>
<dbReference type="Gene3D" id="1.10.10.10">
    <property type="entry name" value="Winged helix-like DNA-binding domain superfamily/Winged helix DNA-binding domain"/>
    <property type="match status" value="1"/>
</dbReference>
<dbReference type="PRINTS" id="PR00039">
    <property type="entry name" value="HTHLYSR"/>
</dbReference>
<keyword evidence="3" id="KW-0238">DNA-binding</keyword>
<dbReference type="InterPro" id="IPR058163">
    <property type="entry name" value="LysR-type_TF_proteobact-type"/>
</dbReference>